<keyword evidence="4" id="KW-0281">Fimbrium</keyword>
<feature type="chain" id="PRO_5043526056" evidence="5">
    <location>
        <begin position="24"/>
        <end position="330"/>
    </location>
</feature>
<evidence type="ECO:0000313" key="8">
    <source>
        <dbReference type="EMBL" id="WXX24062.1"/>
    </source>
</evidence>
<dbReference type="InterPro" id="IPR036937">
    <property type="entry name" value="Adhesion_dom_fimbrial_sf"/>
</dbReference>
<reference evidence="8" key="1">
    <citation type="submission" date="2024-03" db="EMBL/GenBank/DDBJ databases">
        <title>Psychrobacter raelis sp. nov. isolated from a dog with peritonitis.</title>
        <authorList>
            <person name="Schiavone A."/>
            <person name="Manzulli V."/>
            <person name="Camarda A."/>
            <person name="Cafiero M.A."/>
            <person name="Vasco I."/>
            <person name="Marino L."/>
            <person name="Pennuzzi G."/>
            <person name="Serrecchia L."/>
            <person name="Galante D."/>
            <person name="Pugliese N."/>
        </authorList>
    </citation>
    <scope>NUCLEOTIDE SEQUENCE</scope>
    <source>
        <strain evidence="8">PraFG1</strain>
    </source>
</reference>
<keyword evidence="9" id="KW-1185">Reference proteome</keyword>
<evidence type="ECO:0000259" key="7">
    <source>
        <dbReference type="Pfam" id="PF22003"/>
    </source>
</evidence>
<dbReference type="Pfam" id="PF22003">
    <property type="entry name" value="MrkDrd"/>
    <property type="match status" value="1"/>
</dbReference>
<feature type="signal peptide" evidence="5">
    <location>
        <begin position="1"/>
        <end position="23"/>
    </location>
</feature>
<dbReference type="KEGG" id="prae:MN210_13300"/>
<gene>
    <name evidence="8" type="ORF">MN210_13300</name>
</gene>
<feature type="domain" description="Fimbrial-type adhesion" evidence="6">
    <location>
        <begin position="186"/>
        <end position="330"/>
    </location>
</feature>
<keyword evidence="3 5" id="KW-0732">Signal</keyword>
<dbReference type="GO" id="GO:0009289">
    <property type="term" value="C:pilus"/>
    <property type="evidence" value="ECO:0007669"/>
    <property type="project" value="UniProtKB-SubCell"/>
</dbReference>
<dbReference type="Gene3D" id="2.60.40.1090">
    <property type="entry name" value="Fimbrial-type adhesion domain"/>
    <property type="match status" value="1"/>
</dbReference>
<dbReference type="Pfam" id="PF00419">
    <property type="entry name" value="Fimbrial"/>
    <property type="match status" value="1"/>
</dbReference>
<evidence type="ECO:0000313" key="9">
    <source>
        <dbReference type="Proteomes" id="UP000829560"/>
    </source>
</evidence>
<dbReference type="GO" id="GO:0043709">
    <property type="term" value="P:cell adhesion involved in single-species biofilm formation"/>
    <property type="evidence" value="ECO:0007669"/>
    <property type="project" value="TreeGrafter"/>
</dbReference>
<organism evidence="8 9">
    <name type="scientific">Psychrobacter raelei</name>
    <dbReference type="NCBI Taxonomy" id="2565531"/>
    <lineage>
        <taxon>Bacteria</taxon>
        <taxon>Pseudomonadati</taxon>
        <taxon>Pseudomonadota</taxon>
        <taxon>Gammaproteobacteria</taxon>
        <taxon>Moraxellales</taxon>
        <taxon>Moraxellaceae</taxon>
        <taxon>Psychrobacter</taxon>
    </lineage>
</organism>
<evidence type="ECO:0000256" key="3">
    <source>
        <dbReference type="ARBA" id="ARBA00022729"/>
    </source>
</evidence>
<dbReference type="AlphaFoldDB" id="A0AAU6PUC6"/>
<accession>A0AAU6PUC6</accession>
<dbReference type="Gene3D" id="2.60.40.3310">
    <property type="match status" value="1"/>
</dbReference>
<sequence length="330" mass="35475">MSYKYLQAMLLLMGLGFGSEAYAKCSLSKPFETVKINMSIGKVVIRPSDTVGTVLYKKQIPIPDNRSSTVSCDGNSPGKLIAELVGNPQLAMQPNIYRTNIPGIGIRLYRTVKGNSTFSGYYPYTRQLDANNNYYIGAGEFVIEIIKTAMTTGTGSLAQGLYSTYYLDTDATIPLLTSSVIGETITITSSSCEIVGNKDRVVQLPTINKSGFKGVGSTQGTQPFDMNIKCVGGKNASDTISLSFDYDVATGTNNVLKNLSPDNVKAKGVGTQLLSNNKPIVDQGTVILGSLGSEQQVTYNVPLEARYYQTEATVTAGEVKSMATVTIEYD</sequence>
<evidence type="ECO:0000256" key="4">
    <source>
        <dbReference type="ARBA" id="ARBA00023263"/>
    </source>
</evidence>
<evidence type="ECO:0000256" key="1">
    <source>
        <dbReference type="ARBA" id="ARBA00004561"/>
    </source>
</evidence>
<name>A0AAU6PUC6_9GAMM</name>
<dbReference type="SUPFAM" id="SSF49401">
    <property type="entry name" value="Bacterial adhesins"/>
    <property type="match status" value="1"/>
</dbReference>
<dbReference type="InterPro" id="IPR008966">
    <property type="entry name" value="Adhesion_dom_sf"/>
</dbReference>
<dbReference type="InterPro" id="IPR054160">
    <property type="entry name" value="MrkD_recept-bd"/>
</dbReference>
<dbReference type="InterPro" id="IPR000259">
    <property type="entry name" value="Adhesion_dom_fimbrial"/>
</dbReference>
<dbReference type="RefSeq" id="WP_338412183.1">
    <property type="nucleotide sequence ID" value="NZ_CP093310.2"/>
</dbReference>
<comment type="similarity">
    <text evidence="2">Belongs to the fimbrial protein family.</text>
</comment>
<proteinExistence type="inferred from homology"/>
<dbReference type="PANTHER" id="PTHR33420">
    <property type="entry name" value="FIMBRIAL SUBUNIT ELFA-RELATED"/>
    <property type="match status" value="1"/>
</dbReference>
<evidence type="ECO:0000259" key="6">
    <source>
        <dbReference type="Pfam" id="PF00419"/>
    </source>
</evidence>
<evidence type="ECO:0000256" key="2">
    <source>
        <dbReference type="ARBA" id="ARBA00006671"/>
    </source>
</evidence>
<evidence type="ECO:0000256" key="5">
    <source>
        <dbReference type="SAM" id="SignalP"/>
    </source>
</evidence>
<dbReference type="EMBL" id="CP093310">
    <property type="protein sequence ID" value="WXX24062.1"/>
    <property type="molecule type" value="Genomic_DNA"/>
</dbReference>
<dbReference type="InterPro" id="IPR050263">
    <property type="entry name" value="Bact_Fimbrial_Adh_Pro"/>
</dbReference>
<dbReference type="Proteomes" id="UP000829560">
    <property type="component" value="Chromosome"/>
</dbReference>
<comment type="subcellular location">
    <subcellularLocation>
        <location evidence="1">Fimbrium</location>
    </subcellularLocation>
</comment>
<protein>
    <submittedName>
        <fullName evidence="8">Fimbrial protein</fullName>
    </submittedName>
</protein>
<dbReference type="PANTHER" id="PTHR33420:SF3">
    <property type="entry name" value="FIMBRIAL SUBUNIT ELFA"/>
    <property type="match status" value="1"/>
</dbReference>
<feature type="domain" description="MrkD-like receptor binding" evidence="7">
    <location>
        <begin position="36"/>
        <end position="182"/>
    </location>
</feature>